<dbReference type="GO" id="GO:0046872">
    <property type="term" value="F:metal ion binding"/>
    <property type="evidence" value="ECO:0007669"/>
    <property type="project" value="UniProtKB-KW"/>
</dbReference>
<proteinExistence type="predicted"/>
<evidence type="ECO:0000256" key="3">
    <source>
        <dbReference type="ARBA" id="ARBA00022801"/>
    </source>
</evidence>
<dbReference type="PROSITE" id="PS51293">
    <property type="entry name" value="SANT"/>
    <property type="match status" value="1"/>
</dbReference>
<dbReference type="PROSITE" id="PS51294">
    <property type="entry name" value="HTH_MYB"/>
    <property type="match status" value="1"/>
</dbReference>
<dbReference type="GO" id="GO:0006508">
    <property type="term" value="P:proteolysis"/>
    <property type="evidence" value="ECO:0007669"/>
    <property type="project" value="UniProtKB-KW"/>
</dbReference>
<dbReference type="PROSITE" id="PS50090">
    <property type="entry name" value="MYB_LIKE"/>
    <property type="match status" value="1"/>
</dbReference>
<keyword evidence="7" id="KW-0238">DNA-binding</keyword>
<sequence>MASVAQTPDENTGRWLQEEHERFLRGLNLFGKKWTKVAEVVGTRTTVQVRSHAQKYFQKVKEGKMAAGGGLAVTRLGSSKNPGMKTNVPPQLQPYMPSDGEDIVTALYQYLTPVEIPATKKLKTPKAGGGGDLASPAPSWYNHGHCLGHLLGEAEDLDWVADSGTEVSRELSDDSTLSPIDDKNGSAHVVDPTVPTLEATFSTMEVDDQLFEALIDDGDFMACTPSGSSEGVEGKIQTAPPHIFPDMTFDCFPTCNTPVTVMSPPNEPTDAEFYQSFDFDALSNSMEVPIHLRCHSYSTPADYNSGYGNSSHHHPDLSTIDDSMQMIDCQG</sequence>
<dbReference type="NCBIfam" id="TIGR01557">
    <property type="entry name" value="myb_SHAQKYF"/>
    <property type="match status" value="1"/>
</dbReference>
<dbReference type="SMART" id="SM00717">
    <property type="entry name" value="SANT"/>
    <property type="match status" value="1"/>
</dbReference>
<keyword evidence="6" id="KW-0482">Metalloprotease</keyword>
<evidence type="ECO:0000256" key="10">
    <source>
        <dbReference type="SAM" id="MobiDB-lite"/>
    </source>
</evidence>
<evidence type="ECO:0000259" key="13">
    <source>
        <dbReference type="PROSITE" id="PS51294"/>
    </source>
</evidence>
<feature type="domain" description="HTH myb-type" evidence="13">
    <location>
        <begin position="7"/>
        <end position="61"/>
    </location>
</feature>
<dbReference type="AlphaFoldDB" id="A0A7S2DLF5"/>
<evidence type="ECO:0000256" key="6">
    <source>
        <dbReference type="ARBA" id="ARBA00023049"/>
    </source>
</evidence>
<evidence type="ECO:0000256" key="9">
    <source>
        <dbReference type="ARBA" id="ARBA00023242"/>
    </source>
</evidence>
<dbReference type="FunFam" id="1.10.10.60:FF:000151">
    <property type="entry name" value="histone H2A deubiquitinase MYSM1 isoform X2"/>
    <property type="match status" value="1"/>
</dbReference>
<dbReference type="InterPro" id="IPR017930">
    <property type="entry name" value="Myb_dom"/>
</dbReference>
<dbReference type="GO" id="GO:0003677">
    <property type="term" value="F:DNA binding"/>
    <property type="evidence" value="ECO:0007669"/>
    <property type="project" value="UniProtKB-KW"/>
</dbReference>
<feature type="region of interest" description="Disordered" evidence="10">
    <location>
        <begin position="170"/>
        <end position="189"/>
    </location>
</feature>
<dbReference type="GO" id="GO:0008237">
    <property type="term" value="F:metallopeptidase activity"/>
    <property type="evidence" value="ECO:0007669"/>
    <property type="project" value="UniProtKB-KW"/>
</dbReference>
<evidence type="ECO:0000256" key="4">
    <source>
        <dbReference type="ARBA" id="ARBA00022833"/>
    </source>
</evidence>
<evidence type="ECO:0000256" key="2">
    <source>
        <dbReference type="ARBA" id="ARBA00022723"/>
    </source>
</evidence>
<dbReference type="InterPro" id="IPR009057">
    <property type="entry name" value="Homeodomain-like_sf"/>
</dbReference>
<keyword evidence="8" id="KW-0804">Transcription</keyword>
<evidence type="ECO:0008006" key="15">
    <source>
        <dbReference type="Google" id="ProtNLM"/>
    </source>
</evidence>
<keyword evidence="5" id="KW-0805">Transcription regulation</keyword>
<dbReference type="CDD" id="cd00167">
    <property type="entry name" value="SANT"/>
    <property type="match status" value="1"/>
</dbReference>
<dbReference type="SUPFAM" id="SSF46689">
    <property type="entry name" value="Homeodomain-like"/>
    <property type="match status" value="1"/>
</dbReference>
<dbReference type="InterPro" id="IPR001005">
    <property type="entry name" value="SANT/Myb"/>
</dbReference>
<dbReference type="PANTHER" id="PTHR12802">
    <property type="entry name" value="SWI/SNF COMPLEX-RELATED"/>
    <property type="match status" value="1"/>
</dbReference>
<dbReference type="PANTHER" id="PTHR12802:SF173">
    <property type="entry name" value="MYB-LIKE PROTEIN K"/>
    <property type="match status" value="1"/>
</dbReference>
<accession>A0A7S2DLF5</accession>
<reference evidence="14" key="1">
    <citation type="submission" date="2021-01" db="EMBL/GenBank/DDBJ databases">
        <authorList>
            <person name="Corre E."/>
            <person name="Pelletier E."/>
            <person name="Niang G."/>
            <person name="Scheremetjew M."/>
            <person name="Finn R."/>
            <person name="Kale V."/>
            <person name="Holt S."/>
            <person name="Cochrane G."/>
            <person name="Meng A."/>
            <person name="Brown T."/>
            <person name="Cohen L."/>
        </authorList>
    </citation>
    <scope>NUCLEOTIDE SEQUENCE</scope>
    <source>
        <strain evidence="14">CCMP1381</strain>
    </source>
</reference>
<evidence type="ECO:0000256" key="1">
    <source>
        <dbReference type="ARBA" id="ARBA00022670"/>
    </source>
</evidence>
<keyword evidence="2" id="KW-0479">Metal-binding</keyword>
<organism evidence="14">
    <name type="scientific">Octactis speculum</name>
    <dbReference type="NCBI Taxonomy" id="3111310"/>
    <lineage>
        <taxon>Eukaryota</taxon>
        <taxon>Sar</taxon>
        <taxon>Stramenopiles</taxon>
        <taxon>Ochrophyta</taxon>
        <taxon>Dictyochophyceae</taxon>
        <taxon>Dictyochales</taxon>
        <taxon>Dictyochaceae</taxon>
        <taxon>Octactis</taxon>
    </lineage>
</organism>
<evidence type="ECO:0000259" key="12">
    <source>
        <dbReference type="PROSITE" id="PS51293"/>
    </source>
</evidence>
<dbReference type="InterPro" id="IPR006447">
    <property type="entry name" value="Myb_dom_plants"/>
</dbReference>
<keyword evidence="3" id="KW-0378">Hydrolase</keyword>
<evidence type="ECO:0000256" key="7">
    <source>
        <dbReference type="ARBA" id="ARBA00023125"/>
    </source>
</evidence>
<feature type="domain" description="Myb-like" evidence="11">
    <location>
        <begin position="7"/>
        <end position="57"/>
    </location>
</feature>
<evidence type="ECO:0000313" key="14">
    <source>
        <dbReference type="EMBL" id="CAD9458057.1"/>
    </source>
</evidence>
<gene>
    <name evidence="14" type="ORF">DSPE1174_LOCUS23537</name>
</gene>
<dbReference type="Gene3D" id="1.10.10.60">
    <property type="entry name" value="Homeodomain-like"/>
    <property type="match status" value="1"/>
</dbReference>
<dbReference type="InterPro" id="IPR017884">
    <property type="entry name" value="SANT_dom"/>
</dbReference>
<evidence type="ECO:0000256" key="8">
    <source>
        <dbReference type="ARBA" id="ARBA00023163"/>
    </source>
</evidence>
<feature type="domain" description="SANT" evidence="12">
    <location>
        <begin position="10"/>
        <end position="61"/>
    </location>
</feature>
<name>A0A7S2DLF5_9STRA</name>
<protein>
    <recommendedName>
        <fullName evidence="15">HTH myb-type domain-containing protein</fullName>
    </recommendedName>
</protein>
<keyword evidence="9" id="KW-0539">Nucleus</keyword>
<dbReference type="EMBL" id="HBGS01045504">
    <property type="protein sequence ID" value="CAD9458057.1"/>
    <property type="molecule type" value="Transcribed_RNA"/>
</dbReference>
<dbReference type="Pfam" id="PF00249">
    <property type="entry name" value="Myb_DNA-binding"/>
    <property type="match status" value="1"/>
</dbReference>
<evidence type="ECO:0000256" key="5">
    <source>
        <dbReference type="ARBA" id="ARBA00023015"/>
    </source>
</evidence>
<evidence type="ECO:0000259" key="11">
    <source>
        <dbReference type="PROSITE" id="PS50090"/>
    </source>
</evidence>
<keyword evidence="1" id="KW-0645">Protease</keyword>
<keyword evidence="4" id="KW-0862">Zinc</keyword>